<protein>
    <submittedName>
        <fullName evidence="2">Uncharacterized protein</fullName>
    </submittedName>
</protein>
<feature type="compositionally biased region" description="Basic residues" evidence="1">
    <location>
        <begin position="76"/>
        <end position="88"/>
    </location>
</feature>
<gene>
    <name evidence="2" type="ORF">LCGC14_1491510</name>
</gene>
<evidence type="ECO:0000256" key="1">
    <source>
        <dbReference type="SAM" id="MobiDB-lite"/>
    </source>
</evidence>
<accession>A0A0F9J6L5</accession>
<reference evidence="2" key="1">
    <citation type="journal article" date="2015" name="Nature">
        <title>Complex archaea that bridge the gap between prokaryotes and eukaryotes.</title>
        <authorList>
            <person name="Spang A."/>
            <person name="Saw J.H."/>
            <person name="Jorgensen S.L."/>
            <person name="Zaremba-Niedzwiedzka K."/>
            <person name="Martijn J."/>
            <person name="Lind A.E."/>
            <person name="van Eijk R."/>
            <person name="Schleper C."/>
            <person name="Guy L."/>
            <person name="Ettema T.J."/>
        </authorList>
    </citation>
    <scope>NUCLEOTIDE SEQUENCE</scope>
</reference>
<dbReference type="EMBL" id="LAZR01010728">
    <property type="protein sequence ID" value="KKM65414.1"/>
    <property type="molecule type" value="Genomic_DNA"/>
</dbReference>
<sequence length="121" mass="12978">MKIQFVGNSKTGQDRYRGSTSLVPNLVCRLDQPQTCTLEAGVHLTDNEALRLLTQYPNLFISHESYLANLAAAAKPKNKPKGKPKKAANKAQATPKAAKPKKASKPKPAKKPASKAKSGGK</sequence>
<feature type="compositionally biased region" description="Basic residues" evidence="1">
    <location>
        <begin position="98"/>
        <end position="121"/>
    </location>
</feature>
<name>A0A0F9J6L5_9ZZZZ</name>
<feature type="region of interest" description="Disordered" evidence="1">
    <location>
        <begin position="74"/>
        <end position="121"/>
    </location>
</feature>
<organism evidence="2">
    <name type="scientific">marine sediment metagenome</name>
    <dbReference type="NCBI Taxonomy" id="412755"/>
    <lineage>
        <taxon>unclassified sequences</taxon>
        <taxon>metagenomes</taxon>
        <taxon>ecological metagenomes</taxon>
    </lineage>
</organism>
<proteinExistence type="predicted"/>
<dbReference type="AlphaFoldDB" id="A0A0F9J6L5"/>
<evidence type="ECO:0000313" key="2">
    <source>
        <dbReference type="EMBL" id="KKM65414.1"/>
    </source>
</evidence>
<comment type="caution">
    <text evidence="2">The sequence shown here is derived from an EMBL/GenBank/DDBJ whole genome shotgun (WGS) entry which is preliminary data.</text>
</comment>